<organism evidence="4 5">
    <name type="scientific">Pseudovibrio denitrificans</name>
    <dbReference type="NCBI Taxonomy" id="258256"/>
    <lineage>
        <taxon>Bacteria</taxon>
        <taxon>Pseudomonadati</taxon>
        <taxon>Pseudomonadota</taxon>
        <taxon>Alphaproteobacteria</taxon>
        <taxon>Hyphomicrobiales</taxon>
        <taxon>Stappiaceae</taxon>
        <taxon>Pseudovibrio</taxon>
    </lineage>
</organism>
<dbReference type="Proteomes" id="UP000183371">
    <property type="component" value="Unassembled WGS sequence"/>
</dbReference>
<dbReference type="RefSeq" id="WP_054785400.1">
    <property type="nucleotide sequence ID" value="NZ_FPBD01000013.1"/>
</dbReference>
<evidence type="ECO:0000313" key="5">
    <source>
        <dbReference type="Proteomes" id="UP000183371"/>
    </source>
</evidence>
<dbReference type="InterPro" id="IPR010679">
    <property type="entry name" value="DUF1254"/>
</dbReference>
<accession>A0A1I7DYT1</accession>
<feature type="domain" description="DUF1254" evidence="3">
    <location>
        <begin position="66"/>
        <end position="197"/>
    </location>
</feature>
<evidence type="ECO:0000256" key="1">
    <source>
        <dbReference type="SAM" id="SignalP"/>
    </source>
</evidence>
<keyword evidence="5" id="KW-1185">Reference proteome</keyword>
<dbReference type="SUPFAM" id="SSF160935">
    <property type="entry name" value="VPA0735-like"/>
    <property type="match status" value="1"/>
</dbReference>
<dbReference type="EMBL" id="FPBD01000013">
    <property type="protein sequence ID" value="SFU16776.1"/>
    <property type="molecule type" value="Genomic_DNA"/>
</dbReference>
<sequence length="465" mass="51494">MQSLLNAFIMVSASILLAASPLKANTLSEADLQNLIKRSTQYVALFNTLNNFVIDKKNPLATGGWNKTEYPKGLANASVRALPRPNNDTLYVISMLDLRNDAVVIEYPAFQSKFVSLEVSALDHYVDIPLATSAGDFKKPATILFYSARTDGYSGEPVQGVDQIIEMSGDYGISFLRVMPQANDPKKFKSNMAQIQKVTLKTLAEFQGHKAKPVDPYDIPQYSNDATTFATNYLEVMQWVFNHTTFDPDKYEMDKQALAALSRVGVKPGKNFAASVPPSVDYKRLAAEAAKMFATELKIWNTPKEAAPFLTKLFLPKGQMTIDAMFLQSVVGPLGQPASQAMYPGITTTDGKPMNALNDYVIKMTKDQLPPAIAFWSATLYDTKHGYFIPNKENKYSVGENAGMQLDADGGIAIYIAAEQPEGVPAENWLPIKREDLGIDLIMRIYQPDLEKMKTWKAPKAEIVK</sequence>
<dbReference type="InterPro" id="IPR037049">
    <property type="entry name" value="DUF1214_C_sf"/>
</dbReference>
<dbReference type="Gene3D" id="2.60.120.600">
    <property type="entry name" value="Domain of unknown function DUF1214, C-terminal domain"/>
    <property type="match status" value="1"/>
</dbReference>
<feature type="domain" description="DUF1214" evidence="2">
    <location>
        <begin position="347"/>
        <end position="449"/>
    </location>
</feature>
<evidence type="ECO:0000259" key="2">
    <source>
        <dbReference type="Pfam" id="PF06742"/>
    </source>
</evidence>
<feature type="chain" id="PRO_5010238880" evidence="1">
    <location>
        <begin position="19"/>
        <end position="465"/>
    </location>
</feature>
<keyword evidence="1" id="KW-0732">Signal</keyword>
<dbReference type="AlphaFoldDB" id="A0A1I7DYT1"/>
<reference evidence="5" key="1">
    <citation type="submission" date="2016-10" db="EMBL/GenBank/DDBJ databases">
        <authorList>
            <person name="Varghese N."/>
            <person name="Submissions S."/>
        </authorList>
    </citation>
    <scope>NUCLEOTIDE SEQUENCE [LARGE SCALE GENOMIC DNA]</scope>
    <source>
        <strain evidence="5">DSM 17465</strain>
    </source>
</reference>
<proteinExistence type="predicted"/>
<dbReference type="InterPro" id="IPR037050">
    <property type="entry name" value="DUF1254_sf"/>
</dbReference>
<dbReference type="Gene3D" id="2.60.40.1610">
    <property type="entry name" value="Domain of unknown function DUF1254"/>
    <property type="match status" value="1"/>
</dbReference>
<dbReference type="PANTHER" id="PTHR36509:SF2">
    <property type="entry name" value="BLL3101 PROTEIN"/>
    <property type="match status" value="1"/>
</dbReference>
<evidence type="ECO:0000313" key="4">
    <source>
        <dbReference type="EMBL" id="SFU16776.1"/>
    </source>
</evidence>
<protein>
    <submittedName>
        <fullName evidence="4">Uncharacterized conserved protein</fullName>
    </submittedName>
</protein>
<dbReference type="PANTHER" id="PTHR36509">
    <property type="entry name" value="BLL3101 PROTEIN"/>
    <property type="match status" value="1"/>
</dbReference>
<name>A0A1I7DYT1_9HYPH</name>
<feature type="signal peptide" evidence="1">
    <location>
        <begin position="1"/>
        <end position="18"/>
    </location>
</feature>
<dbReference type="InterPro" id="IPR010621">
    <property type="entry name" value="DUF1214"/>
</dbReference>
<dbReference type="Pfam" id="PF06863">
    <property type="entry name" value="DUF1254"/>
    <property type="match status" value="1"/>
</dbReference>
<gene>
    <name evidence="4" type="ORF">SAMN05444141_11326</name>
</gene>
<evidence type="ECO:0000259" key="3">
    <source>
        <dbReference type="Pfam" id="PF06863"/>
    </source>
</evidence>
<dbReference type="Pfam" id="PF06742">
    <property type="entry name" value="DUF1214"/>
    <property type="match status" value="1"/>
</dbReference>